<keyword evidence="10" id="KW-1185">Reference proteome</keyword>
<dbReference type="SMART" id="SM00807">
    <property type="entry name" value="AKAP_110"/>
    <property type="match status" value="1"/>
</dbReference>
<feature type="domain" description="A-kinase anchor 110kDa C-terminal" evidence="8">
    <location>
        <begin position="291"/>
        <end position="992"/>
    </location>
</feature>
<keyword evidence="6" id="KW-0966">Cell projection</keyword>
<proteinExistence type="inferred from homology"/>
<keyword evidence="4" id="KW-0282">Flagellum</keyword>
<dbReference type="GO" id="GO:0005737">
    <property type="term" value="C:cytoplasm"/>
    <property type="evidence" value="ECO:0007669"/>
    <property type="project" value="TreeGrafter"/>
</dbReference>
<dbReference type="AlphaFoldDB" id="A0AAW0HU00"/>
<comment type="similarity">
    <text evidence="2">Belongs to the AKAP110 family.</text>
</comment>
<keyword evidence="3" id="KW-0597">Phosphoprotein</keyword>
<dbReference type="GO" id="GO:0051018">
    <property type="term" value="F:protein kinase A binding"/>
    <property type="evidence" value="ECO:0007669"/>
    <property type="project" value="TreeGrafter"/>
</dbReference>
<evidence type="ECO:0000256" key="3">
    <source>
        <dbReference type="ARBA" id="ARBA00022553"/>
    </source>
</evidence>
<dbReference type="InterPro" id="IPR008382">
    <property type="entry name" value="SPHK1-interactor_AKAP_110"/>
</dbReference>
<dbReference type="InterPro" id="IPR020799">
    <property type="entry name" value="AKAP_110"/>
</dbReference>
<feature type="region of interest" description="Disordered" evidence="7">
    <location>
        <begin position="597"/>
        <end position="626"/>
    </location>
</feature>
<comment type="caution">
    <text evidence="9">The sequence shown here is derived from an EMBL/GenBank/DDBJ whole genome shotgun (WGS) entry which is preliminary data.</text>
</comment>
<evidence type="ECO:0000256" key="7">
    <source>
        <dbReference type="SAM" id="MobiDB-lite"/>
    </source>
</evidence>
<comment type="subcellular location">
    <subcellularLocation>
        <location evidence="1">Cell projection</location>
        <location evidence="1">Cilium</location>
        <location evidence="1">Flagellum</location>
    </subcellularLocation>
</comment>
<evidence type="ECO:0000313" key="9">
    <source>
        <dbReference type="EMBL" id="KAK7805450.1"/>
    </source>
</evidence>
<evidence type="ECO:0000256" key="6">
    <source>
        <dbReference type="ARBA" id="ARBA00023273"/>
    </source>
</evidence>
<evidence type="ECO:0000256" key="1">
    <source>
        <dbReference type="ARBA" id="ARBA00004230"/>
    </source>
</evidence>
<name>A0AAW0HU00_MYOGA</name>
<dbReference type="InterPro" id="IPR018292">
    <property type="entry name" value="AKAP_110_C"/>
</dbReference>
<sequence>MAFYLSEHTKSSMWIPPRSLHVTLAPHFYVHMKIRSQSHHLVIRTVWSIYKFGHFSPSFFTESLSITWQEGRVDLGIVKIPAKLIRSLPCISEPILSKILLYQSHPTWMKCKRDEKTIVCGYYAMADRVDWLQSQNGVCKVDVYSPGDYQHQDWKMDASTDPVRVLSWLRKDLEKSTAGFQDSRFKPGESSFGEEVAIPGDQRKGFCVDYYNTTNRGNPGRLHFEMTHKENPSSGPMAQVGHGSSIDEVSFYANRLTNLVIAMARKEINEKIHGSENKCVHQSFFMGDEPTPHKSLSTVASELVNETVAACSKNIAGDKAPGSGDRALGSVQSPGLRYKSTLKIKESTKDGKCPDDKPGSKKSFFYKEVFESRNAGDAKDGGRSLPGERKLFRGQDRPDDYTNSVSQGIMTYANSVVSDMMVSIMKTLRIQVKDTTIATILLKKVLIKHAKEVVSDLIDSFMKNLHNVTGSLMTDTDFVSAVKRSFFSSGSQKATDIMDAMLGKLYNVMIAKKFPENIRKARDKSESYSLISMKSRPGDPRQPNMNFAMKSEAKLRESLFSACMPEAEKSCAETLGEHIIKEGLTMWHKTHQKDCKPPSVDNAAKQGHPQQEVSFEVPDPCDLSPPPQQPETFENFMCESDSWAKDLIVSALLLIQYHLAQGGRMDAQSFLEAAASTNFPATKPQAAPAHDESRLKSPHKICDQEQTEKKDLMSVIFNFIRNLLRETIFKSKRNCESKAQNVKEEEINHCERPVTPPACEEEEEEEETNGALSGLTKMVANQLDGCMNGQMMEHLMDSVMKLCLIIAKSCDSPLSELGEEKCGDASRPNSAFPDNLYECLPVKGTGTAEALLQNAYLAIHNELRGLSGQPPEGCEIPKVIVSNHNLADTIQNKQLQAVLQWVAASELNVPILYFAGDDEGIQEKVRKQSQKACPGFELRFSLLQLSAAAVEKGRSVGEVLQSVLRYEKERQLDEAVGNVTRLQLLDWLMANL</sequence>
<evidence type="ECO:0000259" key="8">
    <source>
        <dbReference type="Pfam" id="PF05716"/>
    </source>
</evidence>
<accession>A0AAW0HU00</accession>
<dbReference type="PANTHER" id="PTHR10226">
    <property type="entry name" value="A KINASE ANCHOR PROTEIN"/>
    <property type="match status" value="1"/>
</dbReference>
<keyword evidence="5" id="KW-0969">Cilium</keyword>
<evidence type="ECO:0000256" key="4">
    <source>
        <dbReference type="ARBA" id="ARBA00022846"/>
    </source>
</evidence>
<evidence type="ECO:0000313" key="10">
    <source>
        <dbReference type="Proteomes" id="UP001488838"/>
    </source>
</evidence>
<evidence type="ECO:0000256" key="5">
    <source>
        <dbReference type="ARBA" id="ARBA00023069"/>
    </source>
</evidence>
<dbReference type="Pfam" id="PF05716">
    <property type="entry name" value="AKAP_110"/>
    <property type="match status" value="1"/>
</dbReference>
<dbReference type="Proteomes" id="UP001488838">
    <property type="component" value="Unassembled WGS sequence"/>
</dbReference>
<evidence type="ECO:0000256" key="2">
    <source>
        <dbReference type="ARBA" id="ARBA00005764"/>
    </source>
</evidence>
<feature type="region of interest" description="Disordered" evidence="7">
    <location>
        <begin position="375"/>
        <end position="399"/>
    </location>
</feature>
<reference evidence="9 10" key="1">
    <citation type="journal article" date="2023" name="bioRxiv">
        <title>Conserved and derived expression patterns and positive selection on dental genes reveal complex evolutionary context of ever-growing rodent molars.</title>
        <authorList>
            <person name="Calamari Z.T."/>
            <person name="Song A."/>
            <person name="Cohen E."/>
            <person name="Akter M."/>
            <person name="Roy R.D."/>
            <person name="Hallikas O."/>
            <person name="Christensen M.M."/>
            <person name="Li P."/>
            <person name="Marangoni P."/>
            <person name="Jernvall J."/>
            <person name="Klein O.D."/>
        </authorList>
    </citation>
    <scope>NUCLEOTIDE SEQUENCE [LARGE SCALE GENOMIC DNA]</scope>
    <source>
        <strain evidence="9">V071</strain>
    </source>
</reference>
<dbReference type="GO" id="GO:0008104">
    <property type="term" value="P:intracellular protein localization"/>
    <property type="evidence" value="ECO:0007669"/>
    <property type="project" value="TreeGrafter"/>
</dbReference>
<organism evidence="9 10">
    <name type="scientific">Myodes glareolus</name>
    <name type="common">Bank vole</name>
    <name type="synonym">Clethrionomys glareolus</name>
    <dbReference type="NCBI Taxonomy" id="447135"/>
    <lineage>
        <taxon>Eukaryota</taxon>
        <taxon>Metazoa</taxon>
        <taxon>Chordata</taxon>
        <taxon>Craniata</taxon>
        <taxon>Vertebrata</taxon>
        <taxon>Euteleostomi</taxon>
        <taxon>Mammalia</taxon>
        <taxon>Eutheria</taxon>
        <taxon>Euarchontoglires</taxon>
        <taxon>Glires</taxon>
        <taxon>Rodentia</taxon>
        <taxon>Myomorpha</taxon>
        <taxon>Muroidea</taxon>
        <taxon>Cricetidae</taxon>
        <taxon>Arvicolinae</taxon>
        <taxon>Myodes</taxon>
    </lineage>
</organism>
<gene>
    <name evidence="9" type="ORF">U0070_017733</name>
</gene>
<dbReference type="PANTHER" id="PTHR10226:SF9">
    <property type="entry name" value="A-KINASE ANCHOR PROTEIN 3"/>
    <property type="match status" value="1"/>
</dbReference>
<dbReference type="GO" id="GO:0097228">
    <property type="term" value="C:sperm principal piece"/>
    <property type="evidence" value="ECO:0007669"/>
    <property type="project" value="TreeGrafter"/>
</dbReference>
<protein>
    <recommendedName>
        <fullName evidence="8">A-kinase anchor 110kDa C-terminal domain-containing protein</fullName>
    </recommendedName>
</protein>
<dbReference type="EMBL" id="JBBHLL010000340">
    <property type="protein sequence ID" value="KAK7805450.1"/>
    <property type="molecule type" value="Genomic_DNA"/>
</dbReference>